<protein>
    <submittedName>
        <fullName evidence="2">Alpha/beta hydrolase</fullName>
    </submittedName>
</protein>
<proteinExistence type="predicted"/>
<accession>A0ABX7GRP5</accession>
<sequence>MRMDKHSPTRTSHDTANGLALAVDVRNATGQPTLLFAHGFGQTRGAWNAVAATMAAHGCRCVSFDSRGHGESDRVPGGEYHMQQFVDDLLSLAHAQPEPPILVGASMGGLLGLVAAGEIRPTPFRALVLVDITPRWETSGVERILAFMQAHPDGFASYAEAAEQIAAYLPQRRERKSEQQLRPLLREGADGRLRWHWDPALLAGGLVSESERYQPRLLSAAAKVEVPVLLLSGERSDVVSHHTVDEFLALVPHARHAEVPGATHMLAGDANDAFTAQIAGFITSLPKASTWPAPEAACAQDKEERGRVCRYTTE</sequence>
<keyword evidence="2" id="KW-0378">Hydrolase</keyword>
<evidence type="ECO:0000313" key="2">
    <source>
        <dbReference type="EMBL" id="QRN53046.1"/>
    </source>
</evidence>
<evidence type="ECO:0000259" key="1">
    <source>
        <dbReference type="Pfam" id="PF00561"/>
    </source>
</evidence>
<dbReference type="Proteomes" id="UP000663181">
    <property type="component" value="Chromosome"/>
</dbReference>
<organism evidence="2 3">
    <name type="scientific">Dyella caseinilytica</name>
    <dbReference type="NCBI Taxonomy" id="1849581"/>
    <lineage>
        <taxon>Bacteria</taxon>
        <taxon>Pseudomonadati</taxon>
        <taxon>Pseudomonadota</taxon>
        <taxon>Gammaproteobacteria</taxon>
        <taxon>Lysobacterales</taxon>
        <taxon>Rhodanobacteraceae</taxon>
        <taxon>Dyella</taxon>
    </lineage>
</organism>
<dbReference type="RefSeq" id="WP_188800278.1">
    <property type="nucleotide sequence ID" value="NZ_BMIZ01000002.1"/>
</dbReference>
<reference evidence="2 3" key="1">
    <citation type="submission" date="2020-10" db="EMBL/GenBank/DDBJ databases">
        <title>Phylogeny of dyella-like bacteria.</title>
        <authorList>
            <person name="Fu J."/>
        </authorList>
    </citation>
    <scope>NUCLEOTIDE SEQUENCE [LARGE SCALE GENOMIC DNA]</scope>
    <source>
        <strain evidence="2 3">DHOB09</strain>
    </source>
</reference>
<evidence type="ECO:0000313" key="3">
    <source>
        <dbReference type="Proteomes" id="UP000663181"/>
    </source>
</evidence>
<feature type="domain" description="AB hydrolase-1" evidence="1">
    <location>
        <begin position="32"/>
        <end position="266"/>
    </location>
</feature>
<keyword evidence="3" id="KW-1185">Reference proteome</keyword>
<dbReference type="SUPFAM" id="SSF53474">
    <property type="entry name" value="alpha/beta-Hydrolases"/>
    <property type="match status" value="1"/>
</dbReference>
<dbReference type="InterPro" id="IPR000073">
    <property type="entry name" value="AB_hydrolase_1"/>
</dbReference>
<dbReference type="EMBL" id="CP064030">
    <property type="protein sequence ID" value="QRN53046.1"/>
    <property type="molecule type" value="Genomic_DNA"/>
</dbReference>
<dbReference type="PANTHER" id="PTHR43194">
    <property type="entry name" value="HYDROLASE ALPHA/BETA FOLD FAMILY"/>
    <property type="match status" value="1"/>
</dbReference>
<dbReference type="Gene3D" id="3.40.50.1820">
    <property type="entry name" value="alpha/beta hydrolase"/>
    <property type="match status" value="1"/>
</dbReference>
<dbReference type="InterPro" id="IPR050228">
    <property type="entry name" value="Carboxylesterase_BioH"/>
</dbReference>
<gene>
    <name evidence="2" type="ORF">ISN74_16625</name>
</gene>
<dbReference type="Pfam" id="PF00561">
    <property type="entry name" value="Abhydrolase_1"/>
    <property type="match status" value="1"/>
</dbReference>
<dbReference type="PANTHER" id="PTHR43194:SF2">
    <property type="entry name" value="PEROXISOMAL MEMBRANE PROTEIN LPX1"/>
    <property type="match status" value="1"/>
</dbReference>
<dbReference type="InterPro" id="IPR029058">
    <property type="entry name" value="AB_hydrolase_fold"/>
</dbReference>
<dbReference type="GO" id="GO:0016787">
    <property type="term" value="F:hydrolase activity"/>
    <property type="evidence" value="ECO:0007669"/>
    <property type="project" value="UniProtKB-KW"/>
</dbReference>
<name>A0ABX7GRP5_9GAMM</name>